<keyword evidence="1" id="KW-0472">Membrane</keyword>
<dbReference type="PANTHER" id="PTHR41309:SF2">
    <property type="entry name" value="MEMBRANE PROTEIN"/>
    <property type="match status" value="1"/>
</dbReference>
<keyword evidence="1" id="KW-1133">Transmembrane helix</keyword>
<dbReference type="InterPro" id="IPR025699">
    <property type="entry name" value="ABC2_memb-like"/>
</dbReference>
<reference evidence="2 3" key="1">
    <citation type="submission" date="2017-05" db="EMBL/GenBank/DDBJ databases">
        <title>Vagococcus spp. assemblies.</title>
        <authorList>
            <person name="Gulvik C.A."/>
        </authorList>
    </citation>
    <scope>NUCLEOTIDE SEQUENCE [LARGE SCALE GENOMIC DNA]</scope>
    <source>
        <strain evidence="2 3">LMG 24798</strain>
    </source>
</reference>
<evidence type="ECO:0008006" key="4">
    <source>
        <dbReference type="Google" id="ProtNLM"/>
    </source>
</evidence>
<keyword evidence="3" id="KW-1185">Reference proteome</keyword>
<gene>
    <name evidence="2" type="ORF">CBF27_08390</name>
</gene>
<evidence type="ECO:0000313" key="2">
    <source>
        <dbReference type="EMBL" id="RSU11500.1"/>
    </source>
</evidence>
<feature type="transmembrane region" description="Helical" evidence="1">
    <location>
        <begin position="148"/>
        <end position="165"/>
    </location>
</feature>
<name>A0A430ATX9_9ENTE</name>
<feature type="transmembrane region" description="Helical" evidence="1">
    <location>
        <begin position="116"/>
        <end position="136"/>
    </location>
</feature>
<accession>A0A430ATX9</accession>
<dbReference type="PANTHER" id="PTHR41309">
    <property type="entry name" value="MEMBRANE PROTEIN-RELATED"/>
    <property type="match status" value="1"/>
</dbReference>
<dbReference type="EMBL" id="NGKC01000008">
    <property type="protein sequence ID" value="RSU11500.1"/>
    <property type="molecule type" value="Genomic_DNA"/>
</dbReference>
<feature type="transmembrane region" description="Helical" evidence="1">
    <location>
        <begin position="185"/>
        <end position="210"/>
    </location>
</feature>
<keyword evidence="1" id="KW-0812">Transmembrane</keyword>
<proteinExistence type="predicted"/>
<feature type="transmembrane region" description="Helical" evidence="1">
    <location>
        <begin position="82"/>
        <end position="104"/>
    </location>
</feature>
<organism evidence="2 3">
    <name type="scientific">Vagococcus acidifermentans</name>
    <dbReference type="NCBI Taxonomy" id="564710"/>
    <lineage>
        <taxon>Bacteria</taxon>
        <taxon>Bacillati</taxon>
        <taxon>Bacillota</taxon>
        <taxon>Bacilli</taxon>
        <taxon>Lactobacillales</taxon>
        <taxon>Enterococcaceae</taxon>
        <taxon>Vagococcus</taxon>
    </lineage>
</organism>
<dbReference type="Proteomes" id="UP000286773">
    <property type="component" value="Unassembled WGS sequence"/>
</dbReference>
<feature type="transmembrane region" description="Helical" evidence="1">
    <location>
        <begin position="12"/>
        <end position="31"/>
    </location>
</feature>
<evidence type="ECO:0000256" key="1">
    <source>
        <dbReference type="SAM" id="Phobius"/>
    </source>
</evidence>
<dbReference type="OrthoDB" id="2313863at2"/>
<dbReference type="Pfam" id="PF13346">
    <property type="entry name" value="ABC2_membrane_5"/>
    <property type="match status" value="1"/>
</dbReference>
<dbReference type="RefSeq" id="WP_126813864.1">
    <property type="nucleotide sequence ID" value="NZ_NGKC01000008.1"/>
</dbReference>
<evidence type="ECO:0000313" key="3">
    <source>
        <dbReference type="Proteomes" id="UP000286773"/>
    </source>
</evidence>
<sequence>MIGLLRKDLYVLKSQKLFVTQLIFVVIALVIGYEEPILGVFAGTILASTLSITTIAYDDYNNSSTFLFTLPISRKTYVVSKYLFSLLFCVAVSMVVSLIIFFWHFSLLTAGGLGTWLLQVLIVTLAPMLFASLMIPINLKFGTERGRIVMVVLFVAVGILSPFASDLIQSARAQSFLLFISRQDTWMLLLLFVAVISLVALFSVVISVHVMRKKEF</sequence>
<protein>
    <recommendedName>
        <fullName evidence="4">ABC-2 transporter permease</fullName>
    </recommendedName>
</protein>
<comment type="caution">
    <text evidence="2">The sequence shown here is derived from an EMBL/GenBank/DDBJ whole genome shotgun (WGS) entry which is preliminary data.</text>
</comment>
<dbReference type="AlphaFoldDB" id="A0A430ATX9"/>